<dbReference type="InterPro" id="IPR036628">
    <property type="entry name" value="Clp_N_dom_sf"/>
</dbReference>
<accession>A0ABS1NWT0</accession>
<dbReference type="Proteomes" id="UP000621386">
    <property type="component" value="Unassembled WGS sequence"/>
</dbReference>
<protein>
    <recommendedName>
        <fullName evidence="4">Clp R domain-containing protein</fullName>
    </recommendedName>
</protein>
<keyword evidence="3" id="KW-1185">Reference proteome</keyword>
<dbReference type="Gene3D" id="1.10.1780.10">
    <property type="entry name" value="Clp, N-terminal domain"/>
    <property type="match status" value="1"/>
</dbReference>
<gene>
    <name evidence="2" type="ORF">JK361_08075</name>
</gene>
<evidence type="ECO:0000256" key="1">
    <source>
        <dbReference type="SAM" id="MobiDB-lite"/>
    </source>
</evidence>
<dbReference type="RefSeq" id="WP_201814942.1">
    <property type="nucleotide sequence ID" value="NZ_JAERRH010000002.1"/>
</dbReference>
<proteinExistence type="predicted"/>
<organism evidence="2 3">
    <name type="scientific">Streptomyces musisoli</name>
    <dbReference type="NCBI Taxonomy" id="2802280"/>
    <lineage>
        <taxon>Bacteria</taxon>
        <taxon>Bacillati</taxon>
        <taxon>Actinomycetota</taxon>
        <taxon>Actinomycetes</taxon>
        <taxon>Kitasatosporales</taxon>
        <taxon>Streptomycetaceae</taxon>
        <taxon>Streptomyces</taxon>
    </lineage>
</organism>
<evidence type="ECO:0008006" key="4">
    <source>
        <dbReference type="Google" id="ProtNLM"/>
    </source>
</evidence>
<feature type="compositionally biased region" description="Low complexity" evidence="1">
    <location>
        <begin position="331"/>
        <end position="342"/>
    </location>
</feature>
<dbReference type="EMBL" id="JAERRH010000002">
    <property type="protein sequence ID" value="MBL1104553.1"/>
    <property type="molecule type" value="Genomic_DNA"/>
</dbReference>
<reference evidence="2 3" key="1">
    <citation type="submission" date="2021-01" db="EMBL/GenBank/DDBJ databases">
        <title>WGS of actinomycetes isolated from Thailand.</title>
        <authorList>
            <person name="Thawai C."/>
        </authorList>
    </citation>
    <scope>NUCLEOTIDE SEQUENCE [LARGE SCALE GENOMIC DNA]</scope>
    <source>
        <strain evidence="2 3">CH5-8</strain>
    </source>
</reference>
<evidence type="ECO:0000313" key="2">
    <source>
        <dbReference type="EMBL" id="MBL1104553.1"/>
    </source>
</evidence>
<comment type="caution">
    <text evidence="2">The sequence shown here is derived from an EMBL/GenBank/DDBJ whole genome shotgun (WGS) entry which is preliminary data.</text>
</comment>
<sequence length="352" mass="37597">MELVTPVAGALARALLGPVGARIGRVVLGPAERRALEKACRAALERAVGDLREEGATREEADHVLGLLQRLMEEVEPEDMPLFAPLRAPDPSVAAAHAGTGGEPGAPDTERTGAVLVWRQAAERAGQDPDTFPMAFDHLVERLFTHMRAEVTEAAATLGSPLFPRVVLTRLERLDTSFRALVAAVHTAAAPLIPLAEPLRQALDTAREVCRTSRRAFVTPDLLLALLSIPYGRTAACFDSVRPALADTVRHMLQRYLTTTEFGPFHPFDWAERADVQHARGQAARDGAPVVSDAHLLLGVLEGESATNLQLARWLGPDHGKLRRAALAAARGAPPAAGTPGTVFGDGDPFPP</sequence>
<evidence type="ECO:0000313" key="3">
    <source>
        <dbReference type="Proteomes" id="UP000621386"/>
    </source>
</evidence>
<name>A0ABS1NWT0_9ACTN</name>
<feature type="region of interest" description="Disordered" evidence="1">
    <location>
        <begin position="331"/>
        <end position="352"/>
    </location>
</feature>